<proteinExistence type="predicted"/>
<dbReference type="EMBL" id="KN823032">
    <property type="protein sequence ID" value="KIO25985.1"/>
    <property type="molecule type" value="Genomic_DNA"/>
</dbReference>
<evidence type="ECO:0000256" key="1">
    <source>
        <dbReference type="SAM" id="MobiDB-lite"/>
    </source>
</evidence>
<dbReference type="HOGENOM" id="CLU_592111_0_0_1"/>
<feature type="region of interest" description="Disordered" evidence="1">
    <location>
        <begin position="213"/>
        <end position="380"/>
    </location>
</feature>
<keyword evidence="3" id="KW-1185">Reference proteome</keyword>
<reference evidence="2 3" key="1">
    <citation type="submission" date="2014-04" db="EMBL/GenBank/DDBJ databases">
        <authorList>
            <consortium name="DOE Joint Genome Institute"/>
            <person name="Kuo A."/>
            <person name="Girlanda M."/>
            <person name="Perotto S."/>
            <person name="Kohler A."/>
            <person name="Nagy L.G."/>
            <person name="Floudas D."/>
            <person name="Copeland A."/>
            <person name="Barry K.W."/>
            <person name="Cichocki N."/>
            <person name="Veneault-Fourrey C."/>
            <person name="LaButti K."/>
            <person name="Lindquist E.A."/>
            <person name="Lipzen A."/>
            <person name="Lundell T."/>
            <person name="Morin E."/>
            <person name="Murat C."/>
            <person name="Sun H."/>
            <person name="Tunlid A."/>
            <person name="Henrissat B."/>
            <person name="Grigoriev I.V."/>
            <person name="Hibbett D.S."/>
            <person name="Martin F."/>
            <person name="Nordberg H.P."/>
            <person name="Cantor M.N."/>
            <person name="Hua S.X."/>
        </authorList>
    </citation>
    <scope>NUCLEOTIDE SEQUENCE [LARGE SCALE GENOMIC DNA]</scope>
    <source>
        <strain evidence="2 3">MUT 4182</strain>
    </source>
</reference>
<feature type="region of interest" description="Disordered" evidence="1">
    <location>
        <begin position="95"/>
        <end position="120"/>
    </location>
</feature>
<dbReference type="Proteomes" id="UP000054248">
    <property type="component" value="Unassembled WGS sequence"/>
</dbReference>
<dbReference type="OrthoDB" id="3264385at2759"/>
<feature type="compositionally biased region" description="Acidic residues" evidence="1">
    <location>
        <begin position="274"/>
        <end position="290"/>
    </location>
</feature>
<feature type="region of interest" description="Disordered" evidence="1">
    <location>
        <begin position="404"/>
        <end position="423"/>
    </location>
</feature>
<feature type="compositionally biased region" description="Polar residues" evidence="1">
    <location>
        <begin position="238"/>
        <end position="254"/>
    </location>
</feature>
<reference evidence="3" key="2">
    <citation type="submission" date="2015-01" db="EMBL/GenBank/DDBJ databases">
        <title>Evolutionary Origins and Diversification of the Mycorrhizal Mutualists.</title>
        <authorList>
            <consortium name="DOE Joint Genome Institute"/>
            <consortium name="Mycorrhizal Genomics Consortium"/>
            <person name="Kohler A."/>
            <person name="Kuo A."/>
            <person name="Nagy L.G."/>
            <person name="Floudas D."/>
            <person name="Copeland A."/>
            <person name="Barry K.W."/>
            <person name="Cichocki N."/>
            <person name="Veneault-Fourrey C."/>
            <person name="LaButti K."/>
            <person name="Lindquist E.A."/>
            <person name="Lipzen A."/>
            <person name="Lundell T."/>
            <person name="Morin E."/>
            <person name="Murat C."/>
            <person name="Riley R."/>
            <person name="Ohm R."/>
            <person name="Sun H."/>
            <person name="Tunlid A."/>
            <person name="Henrissat B."/>
            <person name="Grigoriev I.V."/>
            <person name="Hibbett D.S."/>
            <person name="Martin F."/>
        </authorList>
    </citation>
    <scope>NUCLEOTIDE SEQUENCE [LARGE SCALE GENOMIC DNA]</scope>
    <source>
        <strain evidence="3">MUT 4182</strain>
    </source>
</reference>
<feature type="region of interest" description="Disordered" evidence="1">
    <location>
        <begin position="173"/>
        <end position="201"/>
    </location>
</feature>
<organism evidence="2 3">
    <name type="scientific">Tulasnella calospora MUT 4182</name>
    <dbReference type="NCBI Taxonomy" id="1051891"/>
    <lineage>
        <taxon>Eukaryota</taxon>
        <taxon>Fungi</taxon>
        <taxon>Dikarya</taxon>
        <taxon>Basidiomycota</taxon>
        <taxon>Agaricomycotina</taxon>
        <taxon>Agaricomycetes</taxon>
        <taxon>Cantharellales</taxon>
        <taxon>Tulasnellaceae</taxon>
        <taxon>Tulasnella</taxon>
    </lineage>
</organism>
<dbReference type="AlphaFoldDB" id="A0A0C3Q889"/>
<evidence type="ECO:0000313" key="3">
    <source>
        <dbReference type="Proteomes" id="UP000054248"/>
    </source>
</evidence>
<name>A0A0C3Q889_9AGAM</name>
<protein>
    <submittedName>
        <fullName evidence="2">Uncharacterized protein</fullName>
    </submittedName>
</protein>
<accession>A0A0C3Q889</accession>
<gene>
    <name evidence="2" type="ORF">M407DRAFT_24736</name>
</gene>
<feature type="compositionally biased region" description="Polar residues" evidence="1">
    <location>
        <begin position="333"/>
        <end position="360"/>
    </location>
</feature>
<sequence>MSHPFQGISVPLGALFQAHKRFVITNGQHGISREKFLEDLNLPKELEDVVNVQSTTEGFGGAGFVVTCPNEWIFNQVHEYTTRLDQGYSVSVRPALPTPRQGSIEGGSTEGAVTPASGSVSGPPTFDVPFSGSGFPSPWVVLHPLQTPAQESTESPFINHGYSDTLESWSSLSAHAGPSTIGPDSASQTSTGNDKEGGISDDDEEFFAVAEGEEEYAEEWGGGNGDTKENEEEEEAETFSSDASKGRSSPISYSNDEEEGSSAEDEKTRGSSDMDVDTTEDDEAETDGEEPLATGYEADHSEPDSDQDPHQLQQQPPYPWAFVSPSNRGEHYTQASVPVTFPTPTDNRAYRSASSTTDDLSNALPEPDNNNVSNHLSDEEDTGIDGLVHAISAMAMMFSGDDGTANPDVLPNGQCERDSPNTSAESAVLLRAIREEFDAILGVSPSTILGPDVHATVEDEQD</sequence>
<feature type="compositionally biased region" description="Basic and acidic residues" evidence="1">
    <location>
        <begin position="297"/>
        <end position="309"/>
    </location>
</feature>
<evidence type="ECO:0000313" key="2">
    <source>
        <dbReference type="EMBL" id="KIO25985.1"/>
    </source>
</evidence>